<dbReference type="Proteomes" id="UP000053477">
    <property type="component" value="Unassembled WGS sequence"/>
</dbReference>
<sequence>MSLVQGRRSKRREWLYRKGWIRQAKGAAVRFEPVQPTTCRAPFAVLILLVEDFFCTLSSLYVSTRFDDIGVSISSLPPSYFIATGHLASEESQQTSKILSLPFEKEVRVWT</sequence>
<keyword evidence="2" id="KW-1185">Reference proteome</keyword>
<gene>
    <name evidence="1" type="ORF">SCHPADRAFT_598639</name>
</gene>
<dbReference type="AlphaFoldDB" id="A0A0H2RA26"/>
<dbReference type="InParanoid" id="A0A0H2RA26"/>
<proteinExistence type="predicted"/>
<reference evidence="1 2" key="1">
    <citation type="submission" date="2015-04" db="EMBL/GenBank/DDBJ databases">
        <title>Complete genome sequence of Schizopora paradoxa KUC8140, a cosmopolitan wood degrader in East Asia.</title>
        <authorList>
            <consortium name="DOE Joint Genome Institute"/>
            <person name="Min B."/>
            <person name="Park H."/>
            <person name="Jang Y."/>
            <person name="Kim J.-J."/>
            <person name="Kim K.H."/>
            <person name="Pangilinan J."/>
            <person name="Lipzen A."/>
            <person name="Riley R."/>
            <person name="Grigoriev I.V."/>
            <person name="Spatafora J.W."/>
            <person name="Choi I.-G."/>
        </authorList>
    </citation>
    <scope>NUCLEOTIDE SEQUENCE [LARGE SCALE GENOMIC DNA]</scope>
    <source>
        <strain evidence="1 2">KUC8140</strain>
    </source>
</reference>
<evidence type="ECO:0000313" key="2">
    <source>
        <dbReference type="Proteomes" id="UP000053477"/>
    </source>
</evidence>
<name>A0A0H2RA26_9AGAM</name>
<evidence type="ECO:0000313" key="1">
    <source>
        <dbReference type="EMBL" id="KLO08730.1"/>
    </source>
</evidence>
<accession>A0A0H2RA26</accession>
<organism evidence="1 2">
    <name type="scientific">Schizopora paradoxa</name>
    <dbReference type="NCBI Taxonomy" id="27342"/>
    <lineage>
        <taxon>Eukaryota</taxon>
        <taxon>Fungi</taxon>
        <taxon>Dikarya</taxon>
        <taxon>Basidiomycota</taxon>
        <taxon>Agaricomycotina</taxon>
        <taxon>Agaricomycetes</taxon>
        <taxon>Hymenochaetales</taxon>
        <taxon>Schizoporaceae</taxon>
        <taxon>Schizopora</taxon>
    </lineage>
</organism>
<protein>
    <submittedName>
        <fullName evidence="1">Uncharacterized protein</fullName>
    </submittedName>
</protein>
<dbReference type="EMBL" id="KQ086080">
    <property type="protein sequence ID" value="KLO08730.1"/>
    <property type="molecule type" value="Genomic_DNA"/>
</dbReference>